<evidence type="ECO:0000256" key="1">
    <source>
        <dbReference type="SAM" id="MobiDB-lite"/>
    </source>
</evidence>
<name>A0A5K1K2L1_9APHY</name>
<proteinExistence type="predicted"/>
<reference evidence="2" key="1">
    <citation type="submission" date="2019-10" db="EMBL/GenBank/DDBJ databases">
        <authorList>
            <person name="Nor Muhammad N."/>
        </authorList>
    </citation>
    <scope>NUCLEOTIDE SEQUENCE</scope>
</reference>
<protein>
    <submittedName>
        <fullName evidence="2">Polyamine oxidase (EC)</fullName>
        <ecNumber evidence="2">1.5.3.11</ecNumber>
    </submittedName>
</protein>
<keyword evidence="2" id="KW-0560">Oxidoreductase</keyword>
<dbReference type="EC" id="1.5.3.11" evidence="2"/>
<organism evidence="2">
    <name type="scientific">Ganoderma boninense</name>
    <dbReference type="NCBI Taxonomy" id="34458"/>
    <lineage>
        <taxon>Eukaryota</taxon>
        <taxon>Fungi</taxon>
        <taxon>Dikarya</taxon>
        <taxon>Basidiomycota</taxon>
        <taxon>Agaricomycotina</taxon>
        <taxon>Agaricomycetes</taxon>
        <taxon>Polyporales</taxon>
        <taxon>Polyporaceae</taxon>
        <taxon>Ganoderma</taxon>
    </lineage>
</organism>
<dbReference type="AlphaFoldDB" id="A0A5K1K2L1"/>
<accession>A0A5K1K2L1</accession>
<feature type="compositionally biased region" description="Acidic residues" evidence="1">
    <location>
        <begin position="36"/>
        <end position="59"/>
    </location>
</feature>
<sequence>MSRSDKVFFRAGYVISLDAWERYLSHGHGIRLETNDVPDSEESCDEDDKEEEQENDEPSTPEADKPLLAKQRSISDRVSDYRGNFRGLYRQASPEVRARLVLPHTFARIIEDAELGGTYHEWNLFIPTSWSGASMRKKGQGDVDRTRIQAFIDEANGLIKDAARREAAGFKLQEPDFAFARFPDWAITRPLLSDKELSNLIHAGPDSMRLWGISPREFLHPYMS</sequence>
<feature type="region of interest" description="Disordered" evidence="1">
    <location>
        <begin position="31"/>
        <end position="67"/>
    </location>
</feature>
<evidence type="ECO:0000313" key="2">
    <source>
        <dbReference type="EMBL" id="VWO99990.1"/>
    </source>
</evidence>
<dbReference type="EMBL" id="LR728067">
    <property type="protein sequence ID" value="VWO99990.1"/>
    <property type="molecule type" value="Genomic_DNA"/>
</dbReference>
<gene>
    <name evidence="2" type="primary">D4III8</name>
</gene>
<dbReference type="GO" id="GO:0016491">
    <property type="term" value="F:oxidoreductase activity"/>
    <property type="evidence" value="ECO:0007669"/>
    <property type="project" value="UniProtKB-KW"/>
</dbReference>